<organism evidence="10 11">
    <name type="scientific">Sphaerobolus stellatus (strain SS14)</name>
    <dbReference type="NCBI Taxonomy" id="990650"/>
    <lineage>
        <taxon>Eukaryota</taxon>
        <taxon>Fungi</taxon>
        <taxon>Dikarya</taxon>
        <taxon>Basidiomycota</taxon>
        <taxon>Agaricomycotina</taxon>
        <taxon>Agaricomycetes</taxon>
        <taxon>Phallomycetidae</taxon>
        <taxon>Geastrales</taxon>
        <taxon>Sphaerobolaceae</taxon>
        <taxon>Sphaerobolus</taxon>
    </lineage>
</organism>
<keyword evidence="7" id="KW-0732">Signal</keyword>
<comment type="function">
    <text evidence="5">RNA helicase.</text>
</comment>
<proteinExistence type="inferred from homology"/>
<dbReference type="GO" id="GO:0016787">
    <property type="term" value="F:hydrolase activity"/>
    <property type="evidence" value="ECO:0007669"/>
    <property type="project" value="UniProtKB-KW"/>
</dbReference>
<evidence type="ECO:0000256" key="1">
    <source>
        <dbReference type="ARBA" id="ARBA00022741"/>
    </source>
</evidence>
<dbReference type="InterPro" id="IPR027417">
    <property type="entry name" value="P-loop_NTPase"/>
</dbReference>
<dbReference type="InterPro" id="IPR011545">
    <property type="entry name" value="DEAD/DEAH_box_helicase_dom"/>
</dbReference>
<evidence type="ECO:0000313" key="11">
    <source>
        <dbReference type="Proteomes" id="UP000054279"/>
    </source>
</evidence>
<dbReference type="SUPFAM" id="SSF52540">
    <property type="entry name" value="P-loop containing nucleoside triphosphate hydrolases"/>
    <property type="match status" value="1"/>
</dbReference>
<keyword evidence="11" id="KW-1185">Reference proteome</keyword>
<dbReference type="Pfam" id="PF00271">
    <property type="entry name" value="Helicase_C"/>
    <property type="match status" value="1"/>
</dbReference>
<protein>
    <recommendedName>
        <fullName evidence="5">ATP-dependent RNA helicase</fullName>
        <ecNumber evidence="5">3.6.4.13</ecNumber>
    </recommendedName>
</protein>
<evidence type="ECO:0000256" key="7">
    <source>
        <dbReference type="SAM" id="SignalP"/>
    </source>
</evidence>
<dbReference type="SMART" id="SM00487">
    <property type="entry name" value="DEXDc"/>
    <property type="match status" value="1"/>
</dbReference>
<reference evidence="10 11" key="1">
    <citation type="submission" date="2014-06" db="EMBL/GenBank/DDBJ databases">
        <title>Evolutionary Origins and Diversification of the Mycorrhizal Mutualists.</title>
        <authorList>
            <consortium name="DOE Joint Genome Institute"/>
            <consortium name="Mycorrhizal Genomics Consortium"/>
            <person name="Kohler A."/>
            <person name="Kuo A."/>
            <person name="Nagy L.G."/>
            <person name="Floudas D."/>
            <person name="Copeland A."/>
            <person name="Barry K.W."/>
            <person name="Cichocki N."/>
            <person name="Veneault-Fourrey C."/>
            <person name="LaButti K."/>
            <person name="Lindquist E.A."/>
            <person name="Lipzen A."/>
            <person name="Lundell T."/>
            <person name="Morin E."/>
            <person name="Murat C."/>
            <person name="Riley R."/>
            <person name="Ohm R."/>
            <person name="Sun H."/>
            <person name="Tunlid A."/>
            <person name="Henrissat B."/>
            <person name="Grigoriev I.V."/>
            <person name="Hibbett D.S."/>
            <person name="Martin F."/>
        </authorList>
    </citation>
    <scope>NUCLEOTIDE SEQUENCE [LARGE SCALE GENOMIC DNA]</scope>
    <source>
        <strain evidence="10 11">SS14</strain>
    </source>
</reference>
<feature type="compositionally biased region" description="Basic and acidic residues" evidence="6">
    <location>
        <begin position="161"/>
        <end position="170"/>
    </location>
</feature>
<dbReference type="Gene3D" id="3.40.50.300">
    <property type="entry name" value="P-loop containing nucleotide triphosphate hydrolases"/>
    <property type="match status" value="2"/>
</dbReference>
<dbReference type="InterPro" id="IPR001650">
    <property type="entry name" value="Helicase_C-like"/>
</dbReference>
<dbReference type="OrthoDB" id="10256233at2759"/>
<evidence type="ECO:0000256" key="3">
    <source>
        <dbReference type="ARBA" id="ARBA00022840"/>
    </source>
</evidence>
<feature type="region of interest" description="Disordered" evidence="6">
    <location>
        <begin position="41"/>
        <end position="209"/>
    </location>
</feature>
<keyword evidence="1 5" id="KW-0547">Nucleotide-binding</keyword>
<dbReference type="CDD" id="cd18787">
    <property type="entry name" value="SF2_C_DEAD"/>
    <property type="match status" value="1"/>
</dbReference>
<keyword evidence="2 5" id="KW-0378">Hydrolase</keyword>
<dbReference type="HOGENOM" id="CLU_003041_18_1_1"/>
<evidence type="ECO:0000259" key="8">
    <source>
        <dbReference type="PROSITE" id="PS51192"/>
    </source>
</evidence>
<dbReference type="EMBL" id="KN837295">
    <property type="protein sequence ID" value="KIJ28891.1"/>
    <property type="molecule type" value="Genomic_DNA"/>
</dbReference>
<feature type="compositionally biased region" description="Basic and acidic residues" evidence="6">
    <location>
        <begin position="100"/>
        <end position="116"/>
    </location>
</feature>
<evidence type="ECO:0000313" key="10">
    <source>
        <dbReference type="EMBL" id="KIJ28891.1"/>
    </source>
</evidence>
<feature type="compositionally biased region" description="Basic and acidic residues" evidence="6">
    <location>
        <begin position="56"/>
        <end position="83"/>
    </location>
</feature>
<dbReference type="PROSITE" id="PS51194">
    <property type="entry name" value="HELICASE_CTER"/>
    <property type="match status" value="1"/>
</dbReference>
<comment type="domain">
    <text evidence="5">The Q motif is unique to and characteristic of the DEAD box family of RNA helicases and controls ATP binding and hydrolysis.</text>
</comment>
<evidence type="ECO:0000256" key="6">
    <source>
        <dbReference type="SAM" id="MobiDB-lite"/>
    </source>
</evidence>
<comment type="similarity">
    <text evidence="5">Belongs to the DEAD box helicase family.</text>
</comment>
<feature type="chain" id="PRO_5002214506" description="ATP-dependent RNA helicase" evidence="7">
    <location>
        <begin position="23"/>
        <end position="721"/>
    </location>
</feature>
<gene>
    <name evidence="10" type="ORF">M422DRAFT_235489</name>
</gene>
<dbReference type="GO" id="GO:0003723">
    <property type="term" value="F:RNA binding"/>
    <property type="evidence" value="ECO:0007669"/>
    <property type="project" value="UniProtKB-UniRule"/>
</dbReference>
<comment type="catalytic activity">
    <reaction evidence="5">
        <text>ATP + H2O = ADP + phosphate + H(+)</text>
        <dbReference type="Rhea" id="RHEA:13065"/>
        <dbReference type="ChEBI" id="CHEBI:15377"/>
        <dbReference type="ChEBI" id="CHEBI:15378"/>
        <dbReference type="ChEBI" id="CHEBI:30616"/>
        <dbReference type="ChEBI" id="CHEBI:43474"/>
        <dbReference type="ChEBI" id="CHEBI:456216"/>
        <dbReference type="EC" id="3.6.4.13"/>
    </reaction>
</comment>
<dbReference type="SMART" id="SM00490">
    <property type="entry name" value="HELICc"/>
    <property type="match status" value="1"/>
</dbReference>
<dbReference type="Proteomes" id="UP000054279">
    <property type="component" value="Unassembled WGS sequence"/>
</dbReference>
<feature type="signal peptide" evidence="7">
    <location>
        <begin position="1"/>
        <end position="22"/>
    </location>
</feature>
<dbReference type="EC" id="3.6.4.13" evidence="5"/>
<dbReference type="PANTHER" id="PTHR24031">
    <property type="entry name" value="RNA HELICASE"/>
    <property type="match status" value="1"/>
</dbReference>
<evidence type="ECO:0000256" key="5">
    <source>
        <dbReference type="RuleBase" id="RU365068"/>
    </source>
</evidence>
<keyword evidence="4 5" id="KW-0694">RNA-binding</keyword>
<name>A0A0C9UU99_SPHS4</name>
<evidence type="ECO:0000256" key="4">
    <source>
        <dbReference type="ARBA" id="ARBA00022884"/>
    </source>
</evidence>
<keyword evidence="3 5" id="KW-0067">ATP-binding</keyword>
<evidence type="ECO:0000259" key="9">
    <source>
        <dbReference type="PROSITE" id="PS51194"/>
    </source>
</evidence>
<evidence type="ECO:0000256" key="2">
    <source>
        <dbReference type="ARBA" id="ARBA00022801"/>
    </source>
</evidence>
<keyword evidence="5" id="KW-0347">Helicase</keyword>
<dbReference type="GO" id="GO:0005524">
    <property type="term" value="F:ATP binding"/>
    <property type="evidence" value="ECO:0007669"/>
    <property type="project" value="UniProtKB-UniRule"/>
</dbReference>
<sequence length="721" mass="80739">MSLRTHGLLCITLGSLAGPSRAKLNLQSSVPLTRGYKRRAELPKNFSKGAKTGEYIIERESKPSKPESKPRGNRRQKSDKPELPEPVIERGPLPHIGRVPAEDRRKAPELRPRPYREGYTLRTPWNAVAPRTQEKGTSKILAPKPGRPEELAERPALPSKPELEPKRFELNRAPYTSTANPKKRDKLAEIPEPPAERPVSSSKPNGRKKFASPPLLEGFLKSVWEILGVNALPTPIQVLSMNYLLDRPSHIPNEDGQPPEESTPTWRQALLAAETGSGKSIAYLLPMLQYLKMTEHHPTIPLEAPPPPKQKLPYNPRGLILAPTHELCRQLSVFAKSLLHIERLRVVCLSRANTSSSARGTNSSASQMKKHMQELDMSRSVGLHPDLTHRPADILVGTPAKILELERGWGWNKADKIEDDWEDAEKMKALNWTPSPPEMGLVNIEYVVIDEADILFNDDFRKYTRQLLADIARARGYNHPSFADLRPFPGVPQLPQPAEGQAPTEVVYPFNILLTSATIPASLSTYLTENHPHALRLASANLHRLPATIETEYFSTTGNKFSDIEKCVRRVWADSIAGGARRRPKILIFCNKSTTVNELHAFLRERSIMNVPLTSTSEARRLGSNRHLEAFLKGSKRLQLYHDLEPDVLITTSLLSRGLDFSSDIRYVFIVDEPIDMIDFIHRAGRSGRAGEKGHVIVFGKTKGRGSEGHKEAKKKISMLV</sequence>
<accession>A0A0C9UU99</accession>
<dbReference type="InterPro" id="IPR014001">
    <property type="entry name" value="Helicase_ATP-bd"/>
</dbReference>
<feature type="domain" description="Helicase C-terminal" evidence="9">
    <location>
        <begin position="563"/>
        <end position="721"/>
    </location>
</feature>
<feature type="domain" description="Helicase ATP-binding" evidence="8">
    <location>
        <begin position="260"/>
        <end position="537"/>
    </location>
</feature>
<dbReference type="GO" id="GO:0003724">
    <property type="term" value="F:RNA helicase activity"/>
    <property type="evidence" value="ECO:0007669"/>
    <property type="project" value="UniProtKB-EC"/>
</dbReference>
<dbReference type="Pfam" id="PF00270">
    <property type="entry name" value="DEAD"/>
    <property type="match status" value="1"/>
</dbReference>
<dbReference type="AlphaFoldDB" id="A0A0C9UU99"/>
<dbReference type="PROSITE" id="PS51192">
    <property type="entry name" value="HELICASE_ATP_BIND_1"/>
    <property type="match status" value="1"/>
</dbReference>